<dbReference type="GeneID" id="5044015"/>
<dbReference type="AlphaFoldDB" id="A0E6B6"/>
<dbReference type="EMBL" id="CT868660">
    <property type="protein sequence ID" value="CAK90833.1"/>
    <property type="molecule type" value="Genomic_DNA"/>
</dbReference>
<feature type="compositionally biased region" description="Polar residues" evidence="1">
    <location>
        <begin position="199"/>
        <end position="208"/>
    </location>
</feature>
<sequence length="319" mass="38682">MSEEEYSQFLFEKHDLSKFNRYEELIDFRGFRLPDDKNKTIYLLDENGGWCDLNGCYYNENCQPSGWIVLSKDGKKFMRFNLNTEFIEEQQNIYYSNQQFDATRLEQNQQKHKNKNNNEQEQQLNQKQKQRPKQENRKQQNQSNQSNQTNQEPQKKQNQHKQKDQDREKAQNQVHSEKTKEQEQQEQEDELYVEKKDQQLTNEVNNTSDDPKTNDRDANQRNQRDRKYNNKNRKNQKKDNQNQDNNESKKYYILNINDNTLSKEDFIKHLIEECKIKQENIIDYNENILKLAQDKDAIKLYRLNKKQQTDQAQKFIVST</sequence>
<organism evidence="2 3">
    <name type="scientific">Paramecium tetraurelia</name>
    <dbReference type="NCBI Taxonomy" id="5888"/>
    <lineage>
        <taxon>Eukaryota</taxon>
        <taxon>Sar</taxon>
        <taxon>Alveolata</taxon>
        <taxon>Ciliophora</taxon>
        <taxon>Intramacronucleata</taxon>
        <taxon>Oligohymenophorea</taxon>
        <taxon>Peniculida</taxon>
        <taxon>Parameciidae</taxon>
        <taxon>Paramecium</taxon>
    </lineage>
</organism>
<name>A0E6B6_PARTE</name>
<gene>
    <name evidence="2" type="ORF">GSPATT00003698001</name>
</gene>
<proteinExistence type="predicted"/>
<protein>
    <submittedName>
        <fullName evidence="2">Uncharacterized protein</fullName>
    </submittedName>
</protein>
<feature type="compositionally biased region" description="Basic and acidic residues" evidence="1">
    <location>
        <begin position="237"/>
        <end position="248"/>
    </location>
</feature>
<dbReference type="Proteomes" id="UP000000600">
    <property type="component" value="Unassembled WGS sequence"/>
</dbReference>
<feature type="compositionally biased region" description="Low complexity" evidence="1">
    <location>
        <begin position="139"/>
        <end position="152"/>
    </location>
</feature>
<dbReference type="OMA" id="DGKKFMR"/>
<feature type="compositionally biased region" description="Basic and acidic residues" evidence="1">
    <location>
        <begin position="161"/>
        <end position="183"/>
    </location>
</feature>
<dbReference type="KEGG" id="ptm:GSPATT00003698001"/>
<evidence type="ECO:0000256" key="1">
    <source>
        <dbReference type="SAM" id="MobiDB-lite"/>
    </source>
</evidence>
<dbReference type="HOGENOM" id="CLU_872797_0_0_1"/>
<dbReference type="InParanoid" id="A0E6B6"/>
<dbReference type="OrthoDB" id="311199at2759"/>
<feature type="region of interest" description="Disordered" evidence="1">
    <location>
        <begin position="106"/>
        <end position="248"/>
    </location>
</feature>
<dbReference type="RefSeq" id="XP_001458230.1">
    <property type="nucleotide sequence ID" value="XM_001458193.1"/>
</dbReference>
<feature type="compositionally biased region" description="Low complexity" evidence="1">
    <location>
        <begin position="117"/>
        <end position="127"/>
    </location>
</feature>
<accession>A0E6B6</accession>
<feature type="compositionally biased region" description="Basic and acidic residues" evidence="1">
    <location>
        <begin position="209"/>
        <end position="228"/>
    </location>
</feature>
<keyword evidence="3" id="KW-1185">Reference proteome</keyword>
<evidence type="ECO:0000313" key="3">
    <source>
        <dbReference type="Proteomes" id="UP000000600"/>
    </source>
</evidence>
<evidence type="ECO:0000313" key="2">
    <source>
        <dbReference type="EMBL" id="CAK90833.1"/>
    </source>
</evidence>
<reference evidence="2 3" key="1">
    <citation type="journal article" date="2006" name="Nature">
        <title>Global trends of whole-genome duplications revealed by the ciliate Paramecium tetraurelia.</title>
        <authorList>
            <consortium name="Genoscope"/>
            <person name="Aury J.-M."/>
            <person name="Jaillon O."/>
            <person name="Duret L."/>
            <person name="Noel B."/>
            <person name="Jubin C."/>
            <person name="Porcel B.M."/>
            <person name="Segurens B."/>
            <person name="Daubin V."/>
            <person name="Anthouard V."/>
            <person name="Aiach N."/>
            <person name="Arnaiz O."/>
            <person name="Billaut A."/>
            <person name="Beisson J."/>
            <person name="Blanc I."/>
            <person name="Bouhouche K."/>
            <person name="Camara F."/>
            <person name="Duharcourt S."/>
            <person name="Guigo R."/>
            <person name="Gogendeau D."/>
            <person name="Katinka M."/>
            <person name="Keller A.-M."/>
            <person name="Kissmehl R."/>
            <person name="Klotz C."/>
            <person name="Koll F."/>
            <person name="Le Moue A."/>
            <person name="Lepere C."/>
            <person name="Malinsky S."/>
            <person name="Nowacki M."/>
            <person name="Nowak J.K."/>
            <person name="Plattner H."/>
            <person name="Poulain J."/>
            <person name="Ruiz F."/>
            <person name="Serrano V."/>
            <person name="Zagulski M."/>
            <person name="Dessen P."/>
            <person name="Betermier M."/>
            <person name="Weissenbach J."/>
            <person name="Scarpelli C."/>
            <person name="Schachter V."/>
            <person name="Sperling L."/>
            <person name="Meyer E."/>
            <person name="Cohen J."/>
            <person name="Wincker P."/>
        </authorList>
    </citation>
    <scope>NUCLEOTIDE SEQUENCE [LARGE SCALE GENOMIC DNA]</scope>
    <source>
        <strain evidence="2 3">Stock d4-2</strain>
    </source>
</reference>